<keyword evidence="1" id="KW-1133">Transmembrane helix</keyword>
<dbReference type="OrthoDB" id="6396106at2"/>
<protein>
    <recommendedName>
        <fullName evidence="4">DUF805 domain-containing protein</fullName>
    </recommendedName>
</protein>
<dbReference type="Proteomes" id="UP000315439">
    <property type="component" value="Unassembled WGS sequence"/>
</dbReference>
<evidence type="ECO:0000256" key="1">
    <source>
        <dbReference type="SAM" id="Phobius"/>
    </source>
</evidence>
<feature type="transmembrane region" description="Helical" evidence="1">
    <location>
        <begin position="20"/>
        <end position="37"/>
    </location>
</feature>
<dbReference type="AlphaFoldDB" id="A0A545U7N6"/>
<feature type="transmembrane region" description="Helical" evidence="1">
    <location>
        <begin position="96"/>
        <end position="115"/>
    </location>
</feature>
<name>A0A545U7N6_9GAMM</name>
<dbReference type="RefSeq" id="WP_142933156.1">
    <property type="nucleotide sequence ID" value="NZ_ML660168.1"/>
</dbReference>
<evidence type="ECO:0000313" key="3">
    <source>
        <dbReference type="Proteomes" id="UP000315439"/>
    </source>
</evidence>
<organism evidence="2 3">
    <name type="scientific">Aliikangiella coralliicola</name>
    <dbReference type="NCBI Taxonomy" id="2592383"/>
    <lineage>
        <taxon>Bacteria</taxon>
        <taxon>Pseudomonadati</taxon>
        <taxon>Pseudomonadota</taxon>
        <taxon>Gammaproteobacteria</taxon>
        <taxon>Oceanospirillales</taxon>
        <taxon>Pleioneaceae</taxon>
        <taxon>Aliikangiella</taxon>
    </lineage>
</organism>
<keyword evidence="3" id="KW-1185">Reference proteome</keyword>
<sequence>MPLLKSLLCFKGYDNGRRFLLINLACYLLLILFSSVLAQAPVLLVLLLLVCTPVMLASSMRRIHDAGFATPFAAGPVIVFWVCVFGIAYINHGASWTLLILAVLVTLAMTTISNARVRRERSYVWGYSGPINLSDSVDTPQPQHFQQQRIEPTITGGSSELNTHVDGAGQVETGASGSVENHQYEEPAGRAAQVSWEQQLNQWFIANKQFTIVGSIVISLVVVVGIVLSLFDEEVPLQTVAEQPVVEAPKERLNKIEMPDNFWIMLDKNDALTIAWQGDFKTDGELWSAITGKGDKDCFEISFNNRDKFRSMKVTVKNGGDYYADFSPVDTQNAIKAIALRDKFKLCGYEFSLKGTQARLMNNKKYSVYFEE</sequence>
<dbReference type="EMBL" id="VIKS01000012">
    <property type="protein sequence ID" value="TQV85479.1"/>
    <property type="molecule type" value="Genomic_DNA"/>
</dbReference>
<evidence type="ECO:0000313" key="2">
    <source>
        <dbReference type="EMBL" id="TQV85479.1"/>
    </source>
</evidence>
<proteinExistence type="predicted"/>
<comment type="caution">
    <text evidence="2">The sequence shown here is derived from an EMBL/GenBank/DDBJ whole genome shotgun (WGS) entry which is preliminary data.</text>
</comment>
<reference evidence="2 3" key="1">
    <citation type="submission" date="2019-07" db="EMBL/GenBank/DDBJ databases">
        <title>Draft genome for Aliikangiella sp. M105.</title>
        <authorList>
            <person name="Wang G."/>
        </authorList>
    </citation>
    <scope>NUCLEOTIDE SEQUENCE [LARGE SCALE GENOMIC DNA]</scope>
    <source>
        <strain evidence="2 3">M105</strain>
    </source>
</reference>
<accession>A0A545U7N6</accession>
<gene>
    <name evidence="2" type="ORF">FLL46_20150</name>
</gene>
<keyword evidence="1" id="KW-0472">Membrane</keyword>
<feature type="transmembrane region" description="Helical" evidence="1">
    <location>
        <begin position="210"/>
        <end position="231"/>
    </location>
</feature>
<keyword evidence="1" id="KW-0812">Transmembrane</keyword>
<feature type="transmembrane region" description="Helical" evidence="1">
    <location>
        <begin position="72"/>
        <end position="90"/>
    </location>
</feature>
<evidence type="ECO:0008006" key="4">
    <source>
        <dbReference type="Google" id="ProtNLM"/>
    </source>
</evidence>
<feature type="transmembrane region" description="Helical" evidence="1">
    <location>
        <begin position="43"/>
        <end position="60"/>
    </location>
</feature>